<name>A0A5A9W0X4_9GAMM</name>
<dbReference type="PANTHER" id="PTHR47649">
    <property type="entry name" value="RIBONUCLEASE D"/>
    <property type="match status" value="1"/>
</dbReference>
<dbReference type="GO" id="GO:0003676">
    <property type="term" value="F:nucleic acid binding"/>
    <property type="evidence" value="ECO:0007669"/>
    <property type="project" value="InterPro"/>
</dbReference>
<accession>A0A5A9W0X4</accession>
<dbReference type="InterPro" id="IPR002121">
    <property type="entry name" value="HRDC_dom"/>
</dbReference>
<dbReference type="Gene3D" id="3.30.420.10">
    <property type="entry name" value="Ribonuclease H-like superfamily/Ribonuclease H"/>
    <property type="match status" value="1"/>
</dbReference>
<dbReference type="InterPro" id="IPR036397">
    <property type="entry name" value="RNaseH_sf"/>
</dbReference>
<evidence type="ECO:0000256" key="6">
    <source>
        <dbReference type="HAMAP-Rule" id="MF_01899"/>
    </source>
</evidence>
<comment type="function">
    <text evidence="6">Exonuclease involved in the 3' processing of various precursor tRNAs. Initiates hydrolysis at the 3'-terminus of an RNA molecule and releases 5'-mononucleotides.</text>
</comment>
<dbReference type="CDD" id="cd06142">
    <property type="entry name" value="RNaseD_exo"/>
    <property type="match status" value="1"/>
</dbReference>
<dbReference type="InterPro" id="IPR002562">
    <property type="entry name" value="3'-5'_exonuclease_dom"/>
</dbReference>
<comment type="subcellular location">
    <subcellularLocation>
        <location evidence="6">Cytoplasm</location>
    </subcellularLocation>
</comment>
<protein>
    <recommendedName>
        <fullName evidence="6">Ribonuclease D</fullName>
        <shortName evidence="6">RNase D</shortName>
        <ecNumber evidence="6">3.1.13.5</ecNumber>
    </recommendedName>
</protein>
<evidence type="ECO:0000256" key="2">
    <source>
        <dbReference type="ARBA" id="ARBA00022694"/>
    </source>
</evidence>
<feature type="domain" description="HRDC" evidence="7">
    <location>
        <begin position="226"/>
        <end position="305"/>
    </location>
</feature>
<keyword evidence="5 6" id="KW-0269">Exonuclease</keyword>
<dbReference type="InterPro" id="IPR006292">
    <property type="entry name" value="RNase_D"/>
</dbReference>
<dbReference type="NCBIfam" id="TIGR01388">
    <property type="entry name" value="rnd"/>
    <property type="match status" value="1"/>
</dbReference>
<dbReference type="Pfam" id="PF01612">
    <property type="entry name" value="DNA_pol_A_exo1"/>
    <property type="match status" value="1"/>
</dbReference>
<dbReference type="PROSITE" id="PS50967">
    <property type="entry name" value="HRDC"/>
    <property type="match status" value="1"/>
</dbReference>
<dbReference type="RefSeq" id="WP_149391435.1">
    <property type="nucleotide sequence ID" value="NZ_SMRS01000007.1"/>
</dbReference>
<organism evidence="8 9">
    <name type="scientific">Nitrincola tapanii</name>
    <dbReference type="NCBI Taxonomy" id="1708751"/>
    <lineage>
        <taxon>Bacteria</taxon>
        <taxon>Pseudomonadati</taxon>
        <taxon>Pseudomonadota</taxon>
        <taxon>Gammaproteobacteria</taxon>
        <taxon>Oceanospirillales</taxon>
        <taxon>Oceanospirillaceae</taxon>
        <taxon>Nitrincola</taxon>
    </lineage>
</organism>
<comment type="catalytic activity">
    <reaction evidence="6">
        <text>Exonucleolytic cleavage that removes extra residues from the 3'-terminus of tRNA to produce 5'-mononucleotides.</text>
        <dbReference type="EC" id="3.1.13.5"/>
    </reaction>
</comment>
<comment type="cofactor">
    <cofactor evidence="6">
        <name>a divalent metal cation</name>
        <dbReference type="ChEBI" id="CHEBI:60240"/>
    </cofactor>
</comment>
<dbReference type="Proteomes" id="UP000325302">
    <property type="component" value="Unassembled WGS sequence"/>
</dbReference>
<comment type="caution">
    <text evidence="8">The sequence shown here is derived from an EMBL/GenBank/DDBJ whole genome shotgun (WGS) entry which is preliminary data.</text>
</comment>
<evidence type="ECO:0000256" key="4">
    <source>
        <dbReference type="ARBA" id="ARBA00022801"/>
    </source>
</evidence>
<keyword evidence="2 6" id="KW-0819">tRNA processing</keyword>
<dbReference type="Pfam" id="PF00570">
    <property type="entry name" value="HRDC"/>
    <property type="match status" value="1"/>
</dbReference>
<gene>
    <name evidence="6 8" type="primary">rnd</name>
    <name evidence="8" type="ORF">E1H14_10550</name>
</gene>
<evidence type="ECO:0000256" key="3">
    <source>
        <dbReference type="ARBA" id="ARBA00022722"/>
    </source>
</evidence>
<dbReference type="InterPro" id="IPR010997">
    <property type="entry name" value="HRDC-like_sf"/>
</dbReference>
<dbReference type="HAMAP" id="MF_01899">
    <property type="entry name" value="RNase_D"/>
    <property type="match status" value="1"/>
</dbReference>
<dbReference type="InterPro" id="IPR044876">
    <property type="entry name" value="HRDC_dom_sf"/>
</dbReference>
<keyword evidence="4 6" id="KW-0378">Hydrolase</keyword>
<keyword evidence="1 6" id="KW-0963">Cytoplasm</keyword>
<proteinExistence type="inferred from homology"/>
<reference evidence="8 9" key="1">
    <citation type="submission" date="2019-03" db="EMBL/GenBank/DDBJ databases">
        <title>Nitrincola sp. nov. isolated from an Indian soda lake.</title>
        <authorList>
            <person name="Joshi A."/>
            <person name="Thite S.V."/>
            <person name="Joseph N."/>
            <person name="Dhotre D."/>
            <person name="Moorthy M."/>
            <person name="Shouche Y.S."/>
        </authorList>
    </citation>
    <scope>NUCLEOTIDE SEQUENCE [LARGE SCALE GENOMIC DNA]</scope>
    <source>
        <strain evidence="8 9">MEB193</strain>
    </source>
</reference>
<dbReference type="GO" id="GO:0042780">
    <property type="term" value="P:tRNA 3'-end processing"/>
    <property type="evidence" value="ECO:0007669"/>
    <property type="project" value="UniProtKB-UniRule"/>
</dbReference>
<evidence type="ECO:0000256" key="1">
    <source>
        <dbReference type="ARBA" id="ARBA00022490"/>
    </source>
</evidence>
<dbReference type="GO" id="GO:0005737">
    <property type="term" value="C:cytoplasm"/>
    <property type="evidence" value="ECO:0007669"/>
    <property type="project" value="UniProtKB-SubCell"/>
</dbReference>
<dbReference type="OrthoDB" id="9800549at2"/>
<comment type="similarity">
    <text evidence="6">Belongs to the RNase D family.</text>
</comment>
<dbReference type="AlphaFoldDB" id="A0A5A9W0X4"/>
<dbReference type="PANTHER" id="PTHR47649:SF1">
    <property type="entry name" value="RIBONUCLEASE D"/>
    <property type="match status" value="1"/>
</dbReference>
<keyword evidence="9" id="KW-1185">Reference proteome</keyword>
<dbReference type="SMART" id="SM00474">
    <property type="entry name" value="35EXOc"/>
    <property type="match status" value="1"/>
</dbReference>
<dbReference type="InterPro" id="IPR012337">
    <property type="entry name" value="RNaseH-like_sf"/>
</dbReference>
<dbReference type="GO" id="GO:0000166">
    <property type="term" value="F:nucleotide binding"/>
    <property type="evidence" value="ECO:0007669"/>
    <property type="project" value="InterPro"/>
</dbReference>
<dbReference type="Gene3D" id="1.10.150.80">
    <property type="entry name" value="HRDC domain"/>
    <property type="match status" value="2"/>
</dbReference>
<dbReference type="SUPFAM" id="SSF47819">
    <property type="entry name" value="HRDC-like"/>
    <property type="match status" value="2"/>
</dbReference>
<dbReference type="GO" id="GO:0033890">
    <property type="term" value="F:ribonuclease D activity"/>
    <property type="evidence" value="ECO:0007669"/>
    <property type="project" value="UniProtKB-UniRule"/>
</dbReference>
<dbReference type="InterPro" id="IPR051086">
    <property type="entry name" value="RNase_D-like"/>
</dbReference>
<dbReference type="EC" id="3.1.13.5" evidence="6"/>
<keyword evidence="3 6" id="KW-0540">Nuclease</keyword>
<evidence type="ECO:0000256" key="5">
    <source>
        <dbReference type="ARBA" id="ARBA00022839"/>
    </source>
</evidence>
<evidence type="ECO:0000259" key="7">
    <source>
        <dbReference type="PROSITE" id="PS50967"/>
    </source>
</evidence>
<evidence type="ECO:0000313" key="9">
    <source>
        <dbReference type="Proteomes" id="UP000325302"/>
    </source>
</evidence>
<dbReference type="SUPFAM" id="SSF53098">
    <property type="entry name" value="Ribonuclease H-like"/>
    <property type="match status" value="1"/>
</dbReference>
<dbReference type="EMBL" id="SMRS01000007">
    <property type="protein sequence ID" value="KAA0874203.1"/>
    <property type="molecule type" value="Genomic_DNA"/>
</dbReference>
<sequence>MPKQPSYDWQPLQAQAENPIWITDNAQLASACARWQNLPLIALDTEFSRVETFYPVPGLLQVADDEACYLIDPLQVDDFSPFRAVLEDETIIKVLHSASEDLELFRHSYQVVPKPLFDTQVAAAFANWGFSMGLQRLVKHALEIDLGKAQTTSDWLQRPLTAEQIHYAALDVAYLPAIALCLIAELKQLQRLDWVVDECAYIAQQEDPDPEGYQYYRRFTQMSIRSDAQLAGLRDLTAWREQACRERNLCRPRVLKNELILEIVKRWPQNLETLARLGVWRRTLKEDGPSILACLAQAEESARRHPPLPIHLPLHVYWHKPVKKLLALGRERARELDIFPEILIRRKDIEKLINSRDEQGQFHLPLSLSGWRKSLIGDDLLSALQALDPKRESEC</sequence>
<evidence type="ECO:0000313" key="8">
    <source>
        <dbReference type="EMBL" id="KAA0874203.1"/>
    </source>
</evidence>
<dbReference type="GO" id="GO:0008408">
    <property type="term" value="F:3'-5' exonuclease activity"/>
    <property type="evidence" value="ECO:0007669"/>
    <property type="project" value="InterPro"/>
</dbReference>